<dbReference type="InterPro" id="IPR011032">
    <property type="entry name" value="GroES-like_sf"/>
</dbReference>
<gene>
    <name evidence="2" type="ORF">B0H16DRAFT_1496001</name>
</gene>
<dbReference type="PANTHER" id="PTHR45348:SF2">
    <property type="entry name" value="ZINC-TYPE ALCOHOL DEHYDROGENASE-LIKE PROTEIN C2E1P3.01"/>
    <property type="match status" value="1"/>
</dbReference>
<dbReference type="InterPro" id="IPR036291">
    <property type="entry name" value="NAD(P)-bd_dom_sf"/>
</dbReference>
<dbReference type="SUPFAM" id="SSF50129">
    <property type="entry name" value="GroES-like"/>
    <property type="match status" value="1"/>
</dbReference>
<protein>
    <submittedName>
        <fullName evidence="2">Chaperonin 10-like protein</fullName>
    </submittedName>
</protein>
<dbReference type="Pfam" id="PF00107">
    <property type="entry name" value="ADH_zinc_N"/>
    <property type="match status" value="1"/>
</dbReference>
<keyword evidence="3" id="KW-1185">Reference proteome</keyword>
<dbReference type="EMBL" id="JARKIB010000003">
    <property type="protein sequence ID" value="KAJ7783229.1"/>
    <property type="molecule type" value="Genomic_DNA"/>
</dbReference>
<dbReference type="InterPro" id="IPR013154">
    <property type="entry name" value="ADH-like_N"/>
</dbReference>
<comment type="caution">
    <text evidence="2">The sequence shown here is derived from an EMBL/GenBank/DDBJ whole genome shotgun (WGS) entry which is preliminary data.</text>
</comment>
<dbReference type="GO" id="GO:0016651">
    <property type="term" value="F:oxidoreductase activity, acting on NAD(P)H"/>
    <property type="evidence" value="ECO:0007669"/>
    <property type="project" value="InterPro"/>
</dbReference>
<sequence>MSQKALLIESKGGPFVLKDRAIPTPGAGDLLVKVHAVGLNPVDWKIQAYGIFVDEYPAVLGSDIAGEVEAVGEGVEKFKKGDRVFLQGPYRGRWGGFQQYMVQPAEIVAKIPSNISYSEAATIPVAWVCAAIGLFAPKEIGAGLEPPFDRKAHYKGQTALVVGGSASVGQYAIQLFKLAGFSEIITYAARKHTAHLTSLGATHVVDRAETPLTGSALRSAIQKITSADIKIVLDAVCSEEAQQASYEVLVPGGTLVTLLNPTVKETSTDKRVLHVLGTVVPPENRAFGKVLFENLEGLVADGLIVANRFEDLPGGLGGIVNGLERMKRNEVSGIKLVAHPLET</sequence>
<dbReference type="InterPro" id="IPR047122">
    <property type="entry name" value="Trans-enoyl_RdTase-like"/>
</dbReference>
<evidence type="ECO:0000313" key="2">
    <source>
        <dbReference type="EMBL" id="KAJ7783229.1"/>
    </source>
</evidence>
<dbReference type="InterPro" id="IPR020843">
    <property type="entry name" value="ER"/>
</dbReference>
<evidence type="ECO:0000313" key="3">
    <source>
        <dbReference type="Proteomes" id="UP001215598"/>
    </source>
</evidence>
<dbReference type="InterPro" id="IPR013149">
    <property type="entry name" value="ADH-like_C"/>
</dbReference>
<dbReference type="SUPFAM" id="SSF51735">
    <property type="entry name" value="NAD(P)-binding Rossmann-fold domains"/>
    <property type="match status" value="1"/>
</dbReference>
<feature type="domain" description="Enoyl reductase (ER)" evidence="1">
    <location>
        <begin position="12"/>
        <end position="338"/>
    </location>
</feature>
<dbReference type="PANTHER" id="PTHR45348">
    <property type="entry name" value="HYPOTHETICAL OXIDOREDUCTASE (EUROFUNG)"/>
    <property type="match status" value="1"/>
</dbReference>
<dbReference type="AlphaFoldDB" id="A0AAD7KDR3"/>
<dbReference type="Gene3D" id="3.90.180.10">
    <property type="entry name" value="Medium-chain alcohol dehydrogenases, catalytic domain"/>
    <property type="match status" value="1"/>
</dbReference>
<name>A0AAD7KDR3_9AGAR</name>
<reference evidence="2" key="1">
    <citation type="submission" date="2023-03" db="EMBL/GenBank/DDBJ databases">
        <title>Massive genome expansion in bonnet fungi (Mycena s.s.) driven by repeated elements and novel gene families across ecological guilds.</title>
        <authorList>
            <consortium name="Lawrence Berkeley National Laboratory"/>
            <person name="Harder C.B."/>
            <person name="Miyauchi S."/>
            <person name="Viragh M."/>
            <person name="Kuo A."/>
            <person name="Thoen E."/>
            <person name="Andreopoulos B."/>
            <person name="Lu D."/>
            <person name="Skrede I."/>
            <person name="Drula E."/>
            <person name="Henrissat B."/>
            <person name="Morin E."/>
            <person name="Kohler A."/>
            <person name="Barry K."/>
            <person name="LaButti K."/>
            <person name="Morin E."/>
            <person name="Salamov A."/>
            <person name="Lipzen A."/>
            <person name="Mereny Z."/>
            <person name="Hegedus B."/>
            <person name="Baldrian P."/>
            <person name="Stursova M."/>
            <person name="Weitz H."/>
            <person name="Taylor A."/>
            <person name="Grigoriev I.V."/>
            <person name="Nagy L.G."/>
            <person name="Martin F."/>
            <person name="Kauserud H."/>
        </authorList>
    </citation>
    <scope>NUCLEOTIDE SEQUENCE</scope>
    <source>
        <strain evidence="2">CBHHK182m</strain>
    </source>
</reference>
<proteinExistence type="predicted"/>
<dbReference type="CDD" id="cd08249">
    <property type="entry name" value="enoyl_reductase_like"/>
    <property type="match status" value="1"/>
</dbReference>
<dbReference type="Pfam" id="PF08240">
    <property type="entry name" value="ADH_N"/>
    <property type="match status" value="1"/>
</dbReference>
<accession>A0AAD7KDR3</accession>
<dbReference type="Gene3D" id="3.40.50.720">
    <property type="entry name" value="NAD(P)-binding Rossmann-like Domain"/>
    <property type="match status" value="1"/>
</dbReference>
<dbReference type="Proteomes" id="UP001215598">
    <property type="component" value="Unassembled WGS sequence"/>
</dbReference>
<dbReference type="SMART" id="SM00829">
    <property type="entry name" value="PKS_ER"/>
    <property type="match status" value="1"/>
</dbReference>
<evidence type="ECO:0000259" key="1">
    <source>
        <dbReference type="SMART" id="SM00829"/>
    </source>
</evidence>
<organism evidence="2 3">
    <name type="scientific">Mycena metata</name>
    <dbReference type="NCBI Taxonomy" id="1033252"/>
    <lineage>
        <taxon>Eukaryota</taxon>
        <taxon>Fungi</taxon>
        <taxon>Dikarya</taxon>
        <taxon>Basidiomycota</taxon>
        <taxon>Agaricomycotina</taxon>
        <taxon>Agaricomycetes</taxon>
        <taxon>Agaricomycetidae</taxon>
        <taxon>Agaricales</taxon>
        <taxon>Marasmiineae</taxon>
        <taxon>Mycenaceae</taxon>
        <taxon>Mycena</taxon>
    </lineage>
</organism>